<keyword evidence="1" id="KW-1133">Transmembrane helix</keyword>
<reference evidence="3" key="1">
    <citation type="submission" date="2016-06" db="EMBL/GenBank/DDBJ databases">
        <title>Parallel loss of symbiosis genes in relatives of nitrogen-fixing non-legume Parasponia.</title>
        <authorList>
            <person name="Van Velzen R."/>
            <person name="Holmer R."/>
            <person name="Bu F."/>
            <person name="Rutten L."/>
            <person name="Van Zeijl A."/>
            <person name="Liu W."/>
            <person name="Santuari L."/>
            <person name="Cao Q."/>
            <person name="Sharma T."/>
            <person name="Shen D."/>
            <person name="Roswanjaya Y."/>
            <person name="Wardhani T."/>
            <person name="Kalhor M.S."/>
            <person name="Jansen J."/>
            <person name="Van den Hoogen J."/>
            <person name="Gungor B."/>
            <person name="Hartog M."/>
            <person name="Hontelez J."/>
            <person name="Verver J."/>
            <person name="Yang W.-C."/>
            <person name="Schijlen E."/>
            <person name="Repin R."/>
            <person name="Schilthuizen M."/>
            <person name="Schranz E."/>
            <person name="Heidstra R."/>
            <person name="Miyata K."/>
            <person name="Fedorova E."/>
            <person name="Kohlen W."/>
            <person name="Bisseling T."/>
            <person name="Smit S."/>
            <person name="Geurts R."/>
        </authorList>
    </citation>
    <scope>NUCLEOTIDE SEQUENCE [LARGE SCALE GENOMIC DNA]</scope>
    <source>
        <strain evidence="3">cv. WU1-14</strain>
    </source>
</reference>
<feature type="non-terminal residue" evidence="2">
    <location>
        <position position="1"/>
    </location>
</feature>
<sequence length="98" mass="11051">IGERGILDLLREMRVFPFYLILLVSCQAIQLIPYMSYLFHELVSRKSGSRTPTSHTSASHTPDSLGTCEVHDMFMINIAYNILSNTLPIARVLVSLIL</sequence>
<name>A0A2P5C5J1_PARAD</name>
<keyword evidence="3" id="KW-1185">Reference proteome</keyword>
<dbReference type="OrthoDB" id="10471795at2759"/>
<evidence type="ECO:0000313" key="3">
    <source>
        <dbReference type="Proteomes" id="UP000237105"/>
    </source>
</evidence>
<evidence type="ECO:0000313" key="2">
    <source>
        <dbReference type="EMBL" id="PON56295.1"/>
    </source>
</evidence>
<comment type="caution">
    <text evidence="2">The sequence shown here is derived from an EMBL/GenBank/DDBJ whole genome shotgun (WGS) entry which is preliminary data.</text>
</comment>
<evidence type="ECO:0000256" key="1">
    <source>
        <dbReference type="SAM" id="Phobius"/>
    </source>
</evidence>
<feature type="transmembrane region" description="Helical" evidence="1">
    <location>
        <begin position="16"/>
        <end position="39"/>
    </location>
</feature>
<keyword evidence="1" id="KW-0472">Membrane</keyword>
<protein>
    <submittedName>
        <fullName evidence="2">Uncharacterized protein</fullName>
    </submittedName>
</protein>
<dbReference type="Proteomes" id="UP000237105">
    <property type="component" value="Unassembled WGS sequence"/>
</dbReference>
<proteinExistence type="predicted"/>
<accession>A0A2P5C5J1</accession>
<organism evidence="2 3">
    <name type="scientific">Parasponia andersonii</name>
    <name type="common">Sponia andersonii</name>
    <dbReference type="NCBI Taxonomy" id="3476"/>
    <lineage>
        <taxon>Eukaryota</taxon>
        <taxon>Viridiplantae</taxon>
        <taxon>Streptophyta</taxon>
        <taxon>Embryophyta</taxon>
        <taxon>Tracheophyta</taxon>
        <taxon>Spermatophyta</taxon>
        <taxon>Magnoliopsida</taxon>
        <taxon>eudicotyledons</taxon>
        <taxon>Gunneridae</taxon>
        <taxon>Pentapetalae</taxon>
        <taxon>rosids</taxon>
        <taxon>fabids</taxon>
        <taxon>Rosales</taxon>
        <taxon>Cannabaceae</taxon>
        <taxon>Parasponia</taxon>
    </lineage>
</organism>
<dbReference type="EMBL" id="JXTB01000173">
    <property type="protein sequence ID" value="PON56295.1"/>
    <property type="molecule type" value="Genomic_DNA"/>
</dbReference>
<dbReference type="AlphaFoldDB" id="A0A2P5C5J1"/>
<keyword evidence="1" id="KW-0812">Transmembrane</keyword>
<gene>
    <name evidence="2" type="ORF">PanWU01x14_183070</name>
</gene>